<reference evidence="3" key="1">
    <citation type="submission" date="2013-06" db="EMBL/GenBank/DDBJ databases">
        <authorList>
            <person name="Zhao Q."/>
        </authorList>
    </citation>
    <scope>NUCLEOTIDE SEQUENCE</scope>
    <source>
        <strain evidence="3">cv. W1943</strain>
    </source>
</reference>
<evidence type="ECO:0000313" key="3">
    <source>
        <dbReference type="Proteomes" id="UP000008022"/>
    </source>
</evidence>
<feature type="region of interest" description="Disordered" evidence="1">
    <location>
        <begin position="46"/>
        <end position="75"/>
    </location>
</feature>
<sequence>MAWASAAWGERKMAAAVEEEAVKEEAASFIGPNLVLVPVPYRQPRRHPPLQATLASPQQQLDDGLLESSASHAYH</sequence>
<keyword evidence="3" id="KW-1185">Reference proteome</keyword>
<dbReference type="Proteomes" id="UP000008022">
    <property type="component" value="Unassembled WGS sequence"/>
</dbReference>
<reference evidence="2" key="2">
    <citation type="submission" date="2015-06" db="UniProtKB">
        <authorList>
            <consortium name="EnsemblPlants"/>
        </authorList>
    </citation>
    <scope>IDENTIFICATION</scope>
</reference>
<evidence type="ECO:0000256" key="1">
    <source>
        <dbReference type="SAM" id="MobiDB-lite"/>
    </source>
</evidence>
<dbReference type="EnsemblPlants" id="ORUFI09G08390.1">
    <property type="protein sequence ID" value="ORUFI09G08390.1"/>
    <property type="gene ID" value="ORUFI09G08390"/>
</dbReference>
<organism evidence="2 3">
    <name type="scientific">Oryza rufipogon</name>
    <name type="common">Brownbeard rice</name>
    <name type="synonym">Asian wild rice</name>
    <dbReference type="NCBI Taxonomy" id="4529"/>
    <lineage>
        <taxon>Eukaryota</taxon>
        <taxon>Viridiplantae</taxon>
        <taxon>Streptophyta</taxon>
        <taxon>Embryophyta</taxon>
        <taxon>Tracheophyta</taxon>
        <taxon>Spermatophyta</taxon>
        <taxon>Magnoliopsida</taxon>
        <taxon>Liliopsida</taxon>
        <taxon>Poales</taxon>
        <taxon>Poaceae</taxon>
        <taxon>BOP clade</taxon>
        <taxon>Oryzoideae</taxon>
        <taxon>Oryzeae</taxon>
        <taxon>Oryzinae</taxon>
        <taxon>Oryza</taxon>
    </lineage>
</organism>
<evidence type="ECO:0000313" key="2">
    <source>
        <dbReference type="EnsemblPlants" id="ORUFI09G08390.1"/>
    </source>
</evidence>
<dbReference type="HOGENOM" id="CLU_2675016_0_0_1"/>
<accession>A0A0E0QQI8</accession>
<proteinExistence type="predicted"/>
<protein>
    <submittedName>
        <fullName evidence="2">Uncharacterized protein</fullName>
    </submittedName>
</protein>
<dbReference type="AlphaFoldDB" id="A0A0E0QQI8"/>
<name>A0A0E0QQI8_ORYRU</name>
<dbReference type="Gramene" id="ORUFI09G08390.1">
    <property type="protein sequence ID" value="ORUFI09G08390.1"/>
    <property type="gene ID" value="ORUFI09G08390"/>
</dbReference>